<evidence type="ECO:0000256" key="4">
    <source>
        <dbReference type="ARBA" id="ARBA00004648"/>
    </source>
</evidence>
<feature type="region of interest" description="Disordered" evidence="29">
    <location>
        <begin position="67"/>
        <end position="89"/>
    </location>
</feature>
<dbReference type="RefSeq" id="XP_009024122.1">
    <property type="nucleotide sequence ID" value="XM_009025874.1"/>
</dbReference>
<proteinExistence type="predicted"/>
<keyword evidence="7" id="KW-0517">Myogenesis</keyword>
<evidence type="ECO:0000259" key="30">
    <source>
        <dbReference type="PROSITE" id="PS50217"/>
    </source>
</evidence>
<dbReference type="GO" id="GO:0000981">
    <property type="term" value="F:DNA-binding transcription factor activity, RNA polymerase II-specific"/>
    <property type="evidence" value="ECO:0000318"/>
    <property type="project" value="GO_Central"/>
</dbReference>
<dbReference type="Gene3D" id="1.20.5.170">
    <property type="match status" value="1"/>
</dbReference>
<dbReference type="GO" id="GO:0043066">
    <property type="term" value="P:negative regulation of apoptotic process"/>
    <property type="evidence" value="ECO:0007669"/>
    <property type="project" value="UniProtKB-ARBA"/>
</dbReference>
<evidence type="ECO:0000256" key="15">
    <source>
        <dbReference type="ARBA" id="ARBA00022843"/>
    </source>
</evidence>
<keyword evidence="24" id="KW-0804">Transcription</keyword>
<evidence type="ECO:0000256" key="20">
    <source>
        <dbReference type="ARBA" id="ARBA00023016"/>
    </source>
</evidence>
<dbReference type="PANTHER" id="PTHR46542">
    <property type="entry name" value="X-BOX BINDING PROTEIN 1"/>
    <property type="match status" value="1"/>
</dbReference>
<evidence type="ECO:0000256" key="22">
    <source>
        <dbReference type="ARBA" id="ARBA00023136"/>
    </source>
</evidence>
<dbReference type="InterPro" id="IPR046347">
    <property type="entry name" value="bZIP_sf"/>
</dbReference>
<evidence type="ECO:0000256" key="29">
    <source>
        <dbReference type="SAM" id="MobiDB-lite"/>
    </source>
</evidence>
<keyword evidence="28" id="KW-0175">Coiled coil</keyword>
<evidence type="ECO:0000256" key="8">
    <source>
        <dbReference type="ARBA" id="ARBA00022553"/>
    </source>
</evidence>
<keyword evidence="16" id="KW-0735">Signal-anchor</keyword>
<keyword evidence="22" id="KW-0472">Membrane</keyword>
<dbReference type="eggNOG" id="KOG4005">
    <property type="taxonomic scope" value="Eukaryota"/>
</dbReference>
<keyword evidence="26" id="KW-0539">Nucleus</keyword>
<dbReference type="InterPro" id="IPR004827">
    <property type="entry name" value="bZIP"/>
</dbReference>
<keyword evidence="17" id="KW-1133">Transmembrane helix</keyword>
<evidence type="ECO:0000256" key="24">
    <source>
        <dbReference type="ARBA" id="ARBA00023163"/>
    </source>
</evidence>
<keyword evidence="6" id="KW-0963">Cytoplasm</keyword>
<keyword evidence="13" id="KW-0221">Differentiation</keyword>
<dbReference type="GO" id="GO:0030154">
    <property type="term" value="P:cell differentiation"/>
    <property type="evidence" value="ECO:0007669"/>
    <property type="project" value="UniProtKB-KW"/>
</dbReference>
<evidence type="ECO:0000256" key="16">
    <source>
        <dbReference type="ARBA" id="ARBA00022968"/>
    </source>
</evidence>
<dbReference type="InParanoid" id="T1FUP7"/>
<evidence type="ECO:0000256" key="26">
    <source>
        <dbReference type="ARBA" id="ARBA00023242"/>
    </source>
</evidence>
<protein>
    <recommendedName>
        <fullName evidence="27">X-box-binding protein 1</fullName>
    </recommendedName>
</protein>
<dbReference type="GeneID" id="20212543"/>
<dbReference type="KEGG" id="hro:HELRODRAFT_193172"/>
<evidence type="ECO:0000256" key="2">
    <source>
        <dbReference type="ARBA" id="ARBA00004406"/>
    </source>
</evidence>
<evidence type="ECO:0000256" key="23">
    <source>
        <dbReference type="ARBA" id="ARBA00023159"/>
    </source>
</evidence>
<dbReference type="EnsemblMetazoa" id="HelroT193172">
    <property type="protein sequence ID" value="HelroP193172"/>
    <property type="gene ID" value="HelroG193172"/>
</dbReference>
<keyword evidence="19" id="KW-0805">Transcription regulation</keyword>
<evidence type="ECO:0000256" key="10">
    <source>
        <dbReference type="ARBA" id="ARBA00022685"/>
    </source>
</evidence>
<reference evidence="31 33" key="2">
    <citation type="journal article" date="2013" name="Nature">
        <title>Insights into bilaterian evolution from three spiralian genomes.</title>
        <authorList>
            <person name="Simakov O."/>
            <person name="Marletaz F."/>
            <person name="Cho S.J."/>
            <person name="Edsinger-Gonzales E."/>
            <person name="Havlak P."/>
            <person name="Hellsten U."/>
            <person name="Kuo D.H."/>
            <person name="Larsson T."/>
            <person name="Lv J."/>
            <person name="Arendt D."/>
            <person name="Savage R."/>
            <person name="Osoegawa K."/>
            <person name="de Jong P."/>
            <person name="Grimwood J."/>
            <person name="Chapman J.A."/>
            <person name="Shapiro H."/>
            <person name="Aerts A."/>
            <person name="Otillar R.P."/>
            <person name="Terry A.Y."/>
            <person name="Boore J.L."/>
            <person name="Grigoriev I.V."/>
            <person name="Lindberg D.R."/>
            <person name="Seaver E.C."/>
            <person name="Weisblat D.A."/>
            <person name="Putnam N.H."/>
            <person name="Rokhsar D.S."/>
        </authorList>
    </citation>
    <scope>NUCLEOTIDE SEQUENCE</scope>
</reference>
<dbReference type="GO" id="GO:0000977">
    <property type="term" value="F:RNA polymerase II transcription regulatory region sequence-specific DNA binding"/>
    <property type="evidence" value="ECO:0000318"/>
    <property type="project" value="GO_Central"/>
</dbReference>
<dbReference type="FunFam" id="1.20.5.170:FF:000049">
    <property type="entry name" value="X-box binding protein 1"/>
    <property type="match status" value="1"/>
</dbReference>
<keyword evidence="8" id="KW-0597">Phosphoprotein</keyword>
<keyword evidence="10" id="KW-0165">Cleavage on pair of basic residues</keyword>
<keyword evidence="23" id="KW-0010">Activator</keyword>
<feature type="domain" description="BZIP" evidence="30">
    <location>
        <begin position="96"/>
        <end position="159"/>
    </location>
</feature>
<evidence type="ECO:0000256" key="17">
    <source>
        <dbReference type="ARBA" id="ARBA00022989"/>
    </source>
</evidence>
<dbReference type="Pfam" id="PF07716">
    <property type="entry name" value="bZIP_2"/>
    <property type="match status" value="1"/>
</dbReference>
<dbReference type="Proteomes" id="UP000015101">
    <property type="component" value="Unassembled WGS sequence"/>
</dbReference>
<reference evidence="33" key="1">
    <citation type="submission" date="2012-12" db="EMBL/GenBank/DDBJ databases">
        <authorList>
            <person name="Hellsten U."/>
            <person name="Grimwood J."/>
            <person name="Chapman J.A."/>
            <person name="Shapiro H."/>
            <person name="Aerts A."/>
            <person name="Otillar R.P."/>
            <person name="Terry A.Y."/>
            <person name="Boore J.L."/>
            <person name="Simakov O."/>
            <person name="Marletaz F."/>
            <person name="Cho S.-J."/>
            <person name="Edsinger-Gonzales E."/>
            <person name="Havlak P."/>
            <person name="Kuo D.-H."/>
            <person name="Larsson T."/>
            <person name="Lv J."/>
            <person name="Arendt D."/>
            <person name="Savage R."/>
            <person name="Osoegawa K."/>
            <person name="de Jong P."/>
            <person name="Lindberg D.R."/>
            <person name="Seaver E.C."/>
            <person name="Weisblat D.A."/>
            <person name="Putnam N.H."/>
            <person name="Grigoriev I.V."/>
            <person name="Rokhsar D.S."/>
        </authorList>
    </citation>
    <scope>NUCLEOTIDE SEQUENCE</scope>
</reference>
<feature type="region of interest" description="Disordered" evidence="29">
    <location>
        <begin position="212"/>
        <end position="253"/>
    </location>
</feature>
<evidence type="ECO:0000256" key="9">
    <source>
        <dbReference type="ARBA" id="ARBA00022657"/>
    </source>
</evidence>
<evidence type="ECO:0000256" key="6">
    <source>
        <dbReference type="ARBA" id="ARBA00022490"/>
    </source>
</evidence>
<dbReference type="AlphaFoldDB" id="T1FUP7"/>
<evidence type="ECO:0000256" key="13">
    <source>
        <dbReference type="ARBA" id="ARBA00022782"/>
    </source>
</evidence>
<keyword evidence="15" id="KW-0832">Ubl conjugation</keyword>
<dbReference type="GO" id="GO:0005789">
    <property type="term" value="C:endoplasmic reticulum membrane"/>
    <property type="evidence" value="ECO:0007669"/>
    <property type="project" value="UniProtKB-SubCell"/>
</dbReference>
<dbReference type="GO" id="GO:0030968">
    <property type="term" value="P:endoplasmic reticulum unfolded protein response"/>
    <property type="evidence" value="ECO:0007669"/>
    <property type="project" value="UniProtKB-ARBA"/>
</dbReference>
<evidence type="ECO:0000256" key="14">
    <source>
        <dbReference type="ARBA" id="ARBA00022824"/>
    </source>
</evidence>
<evidence type="ECO:0000256" key="25">
    <source>
        <dbReference type="ARBA" id="ARBA00023230"/>
    </source>
</evidence>
<reference evidence="32" key="3">
    <citation type="submission" date="2015-06" db="UniProtKB">
        <authorList>
            <consortium name="EnsemblMetazoa"/>
        </authorList>
    </citation>
    <scope>IDENTIFICATION</scope>
</reference>
<dbReference type="PANTHER" id="PTHR46542:SF1">
    <property type="entry name" value="X-BOX BINDING PROTEIN 1"/>
    <property type="match status" value="1"/>
</dbReference>
<sequence length="424" mass="46618">MSVQKTIQLVARLPPSNNVINIGGVDAMTNRQYVISRVVRPSFVVENSMAALHQQQLQTHHKSVLLDSDESSDYESVSSGGDGVRKRKRLTNLSHEEKIMRRKLKNRVAAQTARDRKKQRMTELEIAIVALQEQNKQLETENSALKNCTEALLKENKQLKLQLTKRNSNKDKVGDITDVINNNASTDNVVCKSENVDDSNSNAKHHHVIHVTKKQLRPSNSIVSTKNVKKSATTNDSYNNDDDGTNASTTNDYTTTINTTNEIEISTLPELPSSTDDIKLEYLIDGVKMYTTASEVSHENDLMSQLPSTPSNVGEIQVADDVSLDEDVDVVSGGGECLIRDGTFVVSSSSNNKTDSQIVNDASVIGTSNKNGKIVVICCTNNSSSHNNNINDSQNNTLFTLNNNSNITLLPKLPPKQLQIISSS</sequence>
<evidence type="ECO:0000256" key="3">
    <source>
        <dbReference type="ARBA" id="ARBA00004496"/>
    </source>
</evidence>
<evidence type="ECO:0000256" key="7">
    <source>
        <dbReference type="ARBA" id="ARBA00022541"/>
    </source>
</evidence>
<dbReference type="SUPFAM" id="SSF57959">
    <property type="entry name" value="Leucine zipper domain"/>
    <property type="match status" value="1"/>
</dbReference>
<evidence type="ECO:0000256" key="5">
    <source>
        <dbReference type="ARBA" id="ARBA00022473"/>
    </source>
</evidence>
<keyword evidence="14" id="KW-0256">Endoplasmic reticulum</keyword>
<evidence type="ECO:0000256" key="18">
    <source>
        <dbReference type="ARBA" id="ARBA00022990"/>
    </source>
</evidence>
<dbReference type="GO" id="GO:0007517">
    <property type="term" value="P:muscle organ development"/>
    <property type="evidence" value="ECO:0007669"/>
    <property type="project" value="UniProtKB-KW"/>
</dbReference>
<evidence type="ECO:0000256" key="11">
    <source>
        <dbReference type="ARBA" id="ARBA00022692"/>
    </source>
</evidence>
<dbReference type="PROSITE" id="PS00036">
    <property type="entry name" value="BZIP_BASIC"/>
    <property type="match status" value="1"/>
</dbReference>
<keyword evidence="21" id="KW-0238">DNA-binding</keyword>
<evidence type="ECO:0000256" key="21">
    <source>
        <dbReference type="ARBA" id="ARBA00023125"/>
    </source>
</evidence>
<keyword evidence="18" id="KW-0007">Acetylation</keyword>
<keyword evidence="25" id="KW-0834">Unfolded protein response</keyword>
<dbReference type="CDD" id="cd14691">
    <property type="entry name" value="bZIP_XBP1"/>
    <property type="match status" value="1"/>
</dbReference>
<comment type="subcellular location">
    <subcellularLocation>
        <location evidence="3">Cytoplasm</location>
    </subcellularLocation>
    <subcellularLocation>
        <location evidence="2">Endoplasmic reticulum membrane</location>
        <topology evidence="2">Peripheral membrane protein</topology>
    </subcellularLocation>
    <subcellularLocation>
        <location evidence="4">Endoplasmic reticulum membrane</location>
        <topology evidence="4">Single-pass type II membrane protein</topology>
    </subcellularLocation>
    <subcellularLocation>
        <location evidence="1">Nucleus</location>
    </subcellularLocation>
</comment>
<dbReference type="HOGENOM" id="CLU_647745_0_0_1"/>
<organism evidence="32 33">
    <name type="scientific">Helobdella robusta</name>
    <name type="common">Californian leech</name>
    <dbReference type="NCBI Taxonomy" id="6412"/>
    <lineage>
        <taxon>Eukaryota</taxon>
        <taxon>Metazoa</taxon>
        <taxon>Spiralia</taxon>
        <taxon>Lophotrochozoa</taxon>
        <taxon>Annelida</taxon>
        <taxon>Clitellata</taxon>
        <taxon>Hirudinea</taxon>
        <taxon>Rhynchobdellida</taxon>
        <taxon>Glossiphoniidae</taxon>
        <taxon>Helobdella</taxon>
    </lineage>
</organism>
<gene>
    <name evidence="32" type="primary">20212543</name>
    <name evidence="31" type="ORF">HELRODRAFT_193172</name>
</gene>
<dbReference type="InterPro" id="IPR052470">
    <property type="entry name" value="ER_Stress-Reg_TF"/>
</dbReference>
<dbReference type="CTD" id="20212543"/>
<evidence type="ECO:0000256" key="19">
    <source>
        <dbReference type="ARBA" id="ARBA00023015"/>
    </source>
</evidence>
<dbReference type="OrthoDB" id="20960at2759"/>
<evidence type="ECO:0000313" key="33">
    <source>
        <dbReference type="Proteomes" id="UP000015101"/>
    </source>
</evidence>
<keyword evidence="33" id="KW-1185">Reference proteome</keyword>
<keyword evidence="5" id="KW-0217">Developmental protein</keyword>
<dbReference type="GO" id="GO:0006915">
    <property type="term" value="P:apoptotic process"/>
    <property type="evidence" value="ECO:0007669"/>
    <property type="project" value="UniProtKB-KW"/>
</dbReference>
<feature type="compositionally biased region" description="Polar residues" evidence="29">
    <location>
        <begin position="217"/>
        <end position="238"/>
    </location>
</feature>
<keyword evidence="20" id="KW-0346">Stress response</keyword>
<name>T1FUP7_HELRO</name>
<evidence type="ECO:0000256" key="12">
    <source>
        <dbReference type="ARBA" id="ARBA00022703"/>
    </source>
</evidence>
<keyword evidence="11" id="KW-0812">Transmembrane</keyword>
<keyword evidence="12" id="KW-0053">Apoptosis</keyword>
<feature type="coiled-coil region" evidence="28">
    <location>
        <begin position="114"/>
        <end position="155"/>
    </location>
</feature>
<dbReference type="PROSITE" id="PS50217">
    <property type="entry name" value="BZIP"/>
    <property type="match status" value="1"/>
</dbReference>
<evidence type="ECO:0000256" key="27">
    <source>
        <dbReference type="ARBA" id="ARBA00040165"/>
    </source>
</evidence>
<dbReference type="SMART" id="SM00338">
    <property type="entry name" value="BRLZ"/>
    <property type="match status" value="1"/>
</dbReference>
<evidence type="ECO:0000256" key="28">
    <source>
        <dbReference type="SAM" id="Coils"/>
    </source>
</evidence>
<dbReference type="EMBL" id="KB097304">
    <property type="protein sequence ID" value="ESN97660.1"/>
    <property type="molecule type" value="Genomic_DNA"/>
</dbReference>
<evidence type="ECO:0000256" key="1">
    <source>
        <dbReference type="ARBA" id="ARBA00004123"/>
    </source>
</evidence>
<keyword evidence="9" id="KW-0037">Angiogenesis</keyword>
<evidence type="ECO:0000313" key="31">
    <source>
        <dbReference type="EMBL" id="ESN97660.1"/>
    </source>
</evidence>
<evidence type="ECO:0000313" key="32">
    <source>
        <dbReference type="EnsemblMetazoa" id="HelroP193172"/>
    </source>
</evidence>
<dbReference type="GO" id="GO:0005634">
    <property type="term" value="C:nucleus"/>
    <property type="evidence" value="ECO:0000318"/>
    <property type="project" value="GO_Central"/>
</dbReference>
<dbReference type="STRING" id="6412.T1FUP7"/>
<accession>T1FUP7</accession>
<dbReference type="EMBL" id="AMQM01006150">
    <property type="status" value="NOT_ANNOTATED_CDS"/>
    <property type="molecule type" value="Genomic_DNA"/>
</dbReference>